<dbReference type="PANTHER" id="PTHR11839">
    <property type="entry name" value="UDP/ADP-SUGAR PYROPHOSPHATASE"/>
    <property type="match status" value="1"/>
</dbReference>
<dbReference type="GO" id="GO:0047631">
    <property type="term" value="F:ADP-ribose diphosphatase activity"/>
    <property type="evidence" value="ECO:0007669"/>
    <property type="project" value="TreeGrafter"/>
</dbReference>
<dbReference type="PANTHER" id="PTHR11839:SF26">
    <property type="entry name" value="ADP-RIBOSE DIPHOSPHATASE"/>
    <property type="match status" value="1"/>
</dbReference>
<sequence>MPPQQPTITSTTDLPTTSAKWLSLHQIAYTDQTGRARLWESTSRKTRSASGIDVVAMGTILLHPSRPPSTILVLQYRPPVDATTVEWPAGLINPGETPEEAAVRELREETGYEGRVVETSPVLAFDPGMTSANLKVVMVEVRVGEEGEGMPEQRLEEGEYIQRVVVPLGELYERLVEYSRREKVVVSAKLWHWAAGLEFARRWGGGWGEGAGL</sequence>
<proteinExistence type="inferred from homology"/>
<reference evidence="4" key="1">
    <citation type="submission" date="2021-03" db="EMBL/GenBank/DDBJ databases">
        <authorList>
            <person name="Tagirdzhanova G."/>
        </authorList>
    </citation>
    <scope>NUCLEOTIDE SEQUENCE</scope>
</reference>
<dbReference type="InterPro" id="IPR020084">
    <property type="entry name" value="NUDIX_hydrolase_CS"/>
</dbReference>
<dbReference type="PRINTS" id="PR00502">
    <property type="entry name" value="NUDIXFAMILY"/>
</dbReference>
<dbReference type="FunFam" id="3.90.79.10:FF:000016">
    <property type="entry name" value="ADP-sugar pyrophosphatase isoform X1"/>
    <property type="match status" value="1"/>
</dbReference>
<dbReference type="InterPro" id="IPR015797">
    <property type="entry name" value="NUDIX_hydrolase-like_dom_sf"/>
</dbReference>
<dbReference type="InterPro" id="IPR020476">
    <property type="entry name" value="Nudix_hydrolase"/>
</dbReference>
<feature type="domain" description="Nudix hydrolase" evidence="3">
    <location>
        <begin position="45"/>
        <end position="188"/>
    </location>
</feature>
<evidence type="ECO:0000256" key="2">
    <source>
        <dbReference type="RuleBase" id="RU003476"/>
    </source>
</evidence>
<comment type="caution">
    <text evidence="4">The sequence shown here is derived from an EMBL/GenBank/DDBJ whole genome shotgun (WGS) entry which is preliminary data.</text>
</comment>
<dbReference type="Pfam" id="PF00293">
    <property type="entry name" value="NUDIX"/>
    <property type="match status" value="1"/>
</dbReference>
<keyword evidence="5" id="KW-1185">Reference proteome</keyword>
<dbReference type="PROSITE" id="PS51462">
    <property type="entry name" value="NUDIX"/>
    <property type="match status" value="1"/>
</dbReference>
<evidence type="ECO:0000256" key="1">
    <source>
        <dbReference type="ARBA" id="ARBA00022801"/>
    </source>
</evidence>
<accession>A0A8H3F529</accession>
<name>A0A8H3F529_9LECA</name>
<evidence type="ECO:0000259" key="3">
    <source>
        <dbReference type="PROSITE" id="PS51462"/>
    </source>
</evidence>
<comment type="similarity">
    <text evidence="2">Belongs to the Nudix hydrolase family.</text>
</comment>
<dbReference type="GO" id="GO:0005634">
    <property type="term" value="C:nucleus"/>
    <property type="evidence" value="ECO:0007669"/>
    <property type="project" value="TreeGrafter"/>
</dbReference>
<dbReference type="PROSITE" id="PS00893">
    <property type="entry name" value="NUDIX_BOX"/>
    <property type="match status" value="1"/>
</dbReference>
<dbReference type="AlphaFoldDB" id="A0A8H3F529"/>
<protein>
    <recommendedName>
        <fullName evidence="3">Nudix hydrolase domain-containing protein</fullName>
    </recommendedName>
</protein>
<gene>
    <name evidence="4" type="ORF">HETSPECPRED_001991</name>
</gene>
<dbReference type="GO" id="GO:0019693">
    <property type="term" value="P:ribose phosphate metabolic process"/>
    <property type="evidence" value="ECO:0007669"/>
    <property type="project" value="TreeGrafter"/>
</dbReference>
<evidence type="ECO:0000313" key="5">
    <source>
        <dbReference type="Proteomes" id="UP000664521"/>
    </source>
</evidence>
<dbReference type="GO" id="GO:0006753">
    <property type="term" value="P:nucleoside phosphate metabolic process"/>
    <property type="evidence" value="ECO:0007669"/>
    <property type="project" value="TreeGrafter"/>
</dbReference>
<dbReference type="OrthoDB" id="10249920at2759"/>
<organism evidence="4 5">
    <name type="scientific">Heterodermia speciosa</name>
    <dbReference type="NCBI Taxonomy" id="116794"/>
    <lineage>
        <taxon>Eukaryota</taxon>
        <taxon>Fungi</taxon>
        <taxon>Dikarya</taxon>
        <taxon>Ascomycota</taxon>
        <taxon>Pezizomycotina</taxon>
        <taxon>Lecanoromycetes</taxon>
        <taxon>OSLEUM clade</taxon>
        <taxon>Lecanoromycetidae</taxon>
        <taxon>Caliciales</taxon>
        <taxon>Physciaceae</taxon>
        <taxon>Heterodermia</taxon>
    </lineage>
</organism>
<dbReference type="InterPro" id="IPR000086">
    <property type="entry name" value="NUDIX_hydrolase_dom"/>
</dbReference>
<dbReference type="Proteomes" id="UP000664521">
    <property type="component" value="Unassembled WGS sequence"/>
</dbReference>
<dbReference type="CDD" id="cd18888">
    <property type="entry name" value="NUDIX_ADPRase_Nudt5"/>
    <property type="match status" value="1"/>
</dbReference>
<dbReference type="EMBL" id="CAJPDS010000014">
    <property type="protein sequence ID" value="CAF9914481.1"/>
    <property type="molecule type" value="Genomic_DNA"/>
</dbReference>
<dbReference type="SUPFAM" id="SSF55811">
    <property type="entry name" value="Nudix"/>
    <property type="match status" value="1"/>
</dbReference>
<evidence type="ECO:0000313" key="4">
    <source>
        <dbReference type="EMBL" id="CAF9914481.1"/>
    </source>
</evidence>
<keyword evidence="1 2" id="KW-0378">Hydrolase</keyword>
<dbReference type="Gene3D" id="3.90.79.10">
    <property type="entry name" value="Nucleoside Triphosphate Pyrophosphohydrolase"/>
    <property type="match status" value="1"/>
</dbReference>